<evidence type="ECO:0000313" key="5">
    <source>
        <dbReference type="Proteomes" id="UP000293296"/>
    </source>
</evidence>
<dbReference type="KEGG" id="dcb:C3Y92_01760"/>
<dbReference type="InterPro" id="IPR029035">
    <property type="entry name" value="DHS-like_NAD/FAD-binding_dom"/>
</dbReference>
<keyword evidence="2" id="KW-0249">Electron transport</keyword>
<dbReference type="GO" id="GO:0033539">
    <property type="term" value="P:fatty acid beta-oxidation using acyl-CoA dehydrogenase"/>
    <property type="evidence" value="ECO:0007669"/>
    <property type="project" value="TreeGrafter"/>
</dbReference>
<dbReference type="InterPro" id="IPR014730">
    <property type="entry name" value="ETF_a/b_N"/>
</dbReference>
<dbReference type="Pfam" id="PF01012">
    <property type="entry name" value="ETF"/>
    <property type="match status" value="1"/>
</dbReference>
<feature type="domain" description="Electron transfer flavoprotein alpha/beta-subunit N-terminal" evidence="3">
    <location>
        <begin position="4"/>
        <end position="192"/>
    </location>
</feature>
<proteinExistence type="inferred from homology"/>
<evidence type="ECO:0000256" key="2">
    <source>
        <dbReference type="ARBA" id="ARBA00022982"/>
    </source>
</evidence>
<dbReference type="AlphaFoldDB" id="A0A4P6HI49"/>
<evidence type="ECO:0000259" key="3">
    <source>
        <dbReference type="SMART" id="SM00893"/>
    </source>
</evidence>
<dbReference type="PANTHER" id="PTHR43153:SF1">
    <property type="entry name" value="ELECTRON TRANSFER FLAVOPROTEIN SUBUNIT ALPHA, MITOCHONDRIAL"/>
    <property type="match status" value="1"/>
</dbReference>
<protein>
    <submittedName>
        <fullName evidence="4">Electron transfer flavoprotein subunit alpha</fullName>
    </submittedName>
</protein>
<dbReference type="EMBL" id="CP026538">
    <property type="protein sequence ID" value="QAZ66034.1"/>
    <property type="molecule type" value="Genomic_DNA"/>
</dbReference>
<dbReference type="GO" id="GO:0009055">
    <property type="term" value="F:electron transfer activity"/>
    <property type="evidence" value="ECO:0007669"/>
    <property type="project" value="InterPro"/>
</dbReference>
<dbReference type="OrthoDB" id="9770286at2"/>
<dbReference type="SUPFAM" id="SSF52402">
    <property type="entry name" value="Adenine nucleotide alpha hydrolases-like"/>
    <property type="match status" value="1"/>
</dbReference>
<accession>A0A4P6HI49</accession>
<dbReference type="InterPro" id="IPR001308">
    <property type="entry name" value="ETF_a/FixB"/>
</dbReference>
<evidence type="ECO:0000256" key="1">
    <source>
        <dbReference type="ARBA" id="ARBA00005817"/>
    </source>
</evidence>
<name>A0A4P6HI49_9BACT</name>
<dbReference type="SMART" id="SM00893">
    <property type="entry name" value="ETF"/>
    <property type="match status" value="1"/>
</dbReference>
<dbReference type="GO" id="GO:0050660">
    <property type="term" value="F:flavin adenine dinucleotide binding"/>
    <property type="evidence" value="ECO:0007669"/>
    <property type="project" value="InterPro"/>
</dbReference>
<dbReference type="Gene3D" id="3.40.50.1220">
    <property type="entry name" value="TPP-binding domain"/>
    <property type="match status" value="1"/>
</dbReference>
<reference evidence="4 5" key="1">
    <citation type="submission" date="2018-02" db="EMBL/GenBank/DDBJ databases">
        <title>Genome sequence of Desulfovibrio carbinolicus DSM 3852.</title>
        <authorList>
            <person name="Wilbanks E."/>
            <person name="Skennerton C.T."/>
            <person name="Orphan V.J."/>
        </authorList>
    </citation>
    <scope>NUCLEOTIDE SEQUENCE [LARGE SCALE GENOMIC DNA]</scope>
    <source>
        <strain evidence="4 5">DSM 3852</strain>
    </source>
</reference>
<keyword evidence="5" id="KW-1185">Reference proteome</keyword>
<dbReference type="PANTHER" id="PTHR43153">
    <property type="entry name" value="ELECTRON TRANSFER FLAVOPROTEIN ALPHA"/>
    <property type="match status" value="1"/>
</dbReference>
<keyword evidence="2" id="KW-0813">Transport</keyword>
<comment type="similarity">
    <text evidence="1">Belongs to the ETF alpha-subunit/FixB family.</text>
</comment>
<organism evidence="4 5">
    <name type="scientific">Solidesulfovibrio carbinolicus</name>
    <dbReference type="NCBI Taxonomy" id="296842"/>
    <lineage>
        <taxon>Bacteria</taxon>
        <taxon>Pseudomonadati</taxon>
        <taxon>Thermodesulfobacteriota</taxon>
        <taxon>Desulfovibrionia</taxon>
        <taxon>Desulfovibrionales</taxon>
        <taxon>Desulfovibrionaceae</taxon>
        <taxon>Solidesulfovibrio</taxon>
    </lineage>
</organism>
<dbReference type="Gene3D" id="3.40.50.620">
    <property type="entry name" value="HUPs"/>
    <property type="match status" value="1"/>
</dbReference>
<dbReference type="SUPFAM" id="SSF52467">
    <property type="entry name" value="DHS-like NAD/FAD-binding domain"/>
    <property type="match status" value="1"/>
</dbReference>
<dbReference type="Proteomes" id="UP000293296">
    <property type="component" value="Chromosome"/>
</dbReference>
<dbReference type="RefSeq" id="WP_129348924.1">
    <property type="nucleotide sequence ID" value="NZ_CP026538.1"/>
</dbReference>
<sequence>METILFISPVAADGSLPKASLEALTAAKTLAEGLGAPLAVGLFGADVAPAAAAAAACGQVYAVTGEAFAPARYATDAAAMEALAKAAGATIIVAADDSRVSRALPGVAARLGGRIDAHVTAVAAKDGKAVATRGFYRQRMTAELTRTARPWCLTVSAGCYAAYDGAPGQAAVTAVDVAVIPAMTRTTVKAIVAPSADEQTIRPDATTLFVAGAGWTKKQADGAPHTAEAGQLILGFLGASKASLGSSKSLVDMGGEGEAVLPFLTHLHQVGQTGSTPRHQKGLATCCHGEEPHVVGWRFITERRAVNLDAACGWAQGKADVLYVADAFAVMKKVNELLG</sequence>
<dbReference type="InterPro" id="IPR014729">
    <property type="entry name" value="Rossmann-like_a/b/a_fold"/>
</dbReference>
<gene>
    <name evidence="4" type="ORF">C3Y92_01760</name>
</gene>
<evidence type="ECO:0000313" key="4">
    <source>
        <dbReference type="EMBL" id="QAZ66034.1"/>
    </source>
</evidence>